<gene>
    <name evidence="9" type="ORF">KUTeg_005585</name>
</gene>
<keyword evidence="2" id="KW-0812">Transmembrane</keyword>
<comment type="caution">
    <text evidence="9">The sequence shown here is derived from an EMBL/GenBank/DDBJ whole genome shotgun (WGS) entry which is preliminary data.</text>
</comment>
<keyword evidence="5" id="KW-1133">Transmembrane helix</keyword>
<feature type="domain" description="Cadherin" evidence="8">
    <location>
        <begin position="273"/>
        <end position="376"/>
    </location>
</feature>
<name>A0ABQ9FNE4_TEGGR</name>
<dbReference type="Gene3D" id="2.60.40.60">
    <property type="entry name" value="Cadherins"/>
    <property type="match status" value="2"/>
</dbReference>
<evidence type="ECO:0000259" key="8">
    <source>
        <dbReference type="PROSITE" id="PS50268"/>
    </source>
</evidence>
<dbReference type="PROSITE" id="PS50268">
    <property type="entry name" value="CADHERIN_2"/>
    <property type="match status" value="1"/>
</dbReference>
<protein>
    <recommendedName>
        <fullName evidence="8">Cadherin domain-containing protein</fullName>
    </recommendedName>
</protein>
<dbReference type="InterPro" id="IPR002126">
    <property type="entry name" value="Cadherin-like_dom"/>
</dbReference>
<comment type="subcellular location">
    <subcellularLocation>
        <location evidence="1">Membrane</location>
    </subcellularLocation>
</comment>
<organism evidence="9 10">
    <name type="scientific">Tegillarca granosa</name>
    <name type="common">Malaysian cockle</name>
    <name type="synonym">Anadara granosa</name>
    <dbReference type="NCBI Taxonomy" id="220873"/>
    <lineage>
        <taxon>Eukaryota</taxon>
        <taxon>Metazoa</taxon>
        <taxon>Spiralia</taxon>
        <taxon>Lophotrochozoa</taxon>
        <taxon>Mollusca</taxon>
        <taxon>Bivalvia</taxon>
        <taxon>Autobranchia</taxon>
        <taxon>Pteriomorphia</taxon>
        <taxon>Arcoida</taxon>
        <taxon>Arcoidea</taxon>
        <taxon>Arcidae</taxon>
        <taxon>Tegillarca</taxon>
    </lineage>
</organism>
<dbReference type="PANTHER" id="PTHR24026:SF126">
    <property type="entry name" value="PROTOCADHERIN FAT 4"/>
    <property type="match status" value="1"/>
</dbReference>
<dbReference type="PANTHER" id="PTHR24026">
    <property type="entry name" value="FAT ATYPICAL CADHERIN-RELATED"/>
    <property type="match status" value="1"/>
</dbReference>
<evidence type="ECO:0000256" key="4">
    <source>
        <dbReference type="ARBA" id="ARBA00022837"/>
    </source>
</evidence>
<evidence type="ECO:0000256" key="5">
    <source>
        <dbReference type="ARBA" id="ARBA00022989"/>
    </source>
</evidence>
<keyword evidence="4 7" id="KW-0106">Calcium</keyword>
<keyword evidence="3" id="KW-0677">Repeat</keyword>
<reference evidence="9 10" key="1">
    <citation type="submission" date="2022-12" db="EMBL/GenBank/DDBJ databases">
        <title>Chromosome-level genome of Tegillarca granosa.</title>
        <authorList>
            <person name="Kim J."/>
        </authorList>
    </citation>
    <scope>NUCLEOTIDE SEQUENCE [LARGE SCALE GENOMIC DNA]</scope>
    <source>
        <strain evidence="9">Teg-2019</strain>
        <tissue evidence="9">Adductor muscle</tissue>
    </source>
</reference>
<evidence type="ECO:0000256" key="2">
    <source>
        <dbReference type="ARBA" id="ARBA00022692"/>
    </source>
</evidence>
<dbReference type="PRINTS" id="PR00205">
    <property type="entry name" value="CADHERIN"/>
</dbReference>
<proteinExistence type="predicted"/>
<dbReference type="SMART" id="SM00112">
    <property type="entry name" value="CA"/>
    <property type="match status" value="1"/>
</dbReference>
<sequence>MVQNGDIIGMHFPGDTVITYDNGGQYKLTTAYATNAGTFDWGSVTAGNDRDYGIKAHLLPYKDIYFDASVTLNYDSTPQYILTIECTDGKDPVTSTFTVSIVPNEPPTINNLPASCNISEDHIIELLLFRLNVTDPTNDYITCSVTSPASVPFFIKPISGTSDTTSTSSLATGIGQHIFRVISTDNENDQLYHNMTISPNTCPFIIMASGDILSTGNLLGTTTTTCVLTVYVYDGHTLVGPKTLTITITDGFSFISETLNITVIDVNEPPEFHKSYYAVSIDEDLATTKVVDPNLGVTDPDNGDTQMYSMDCGSYQAYLTMDSTTGNVSFGAGYDLDTGVNPSTFSCNVNVSDGEFTDTAVLVVTINDVNDNVPQFSRPTYFFFISANDGIGTSVGDITASDADAGIYGM</sequence>
<accession>A0ABQ9FNE4</accession>
<keyword evidence="6" id="KW-0472">Membrane</keyword>
<evidence type="ECO:0000256" key="6">
    <source>
        <dbReference type="ARBA" id="ARBA00023136"/>
    </source>
</evidence>
<dbReference type="Proteomes" id="UP001217089">
    <property type="component" value="Unassembled WGS sequence"/>
</dbReference>
<keyword evidence="10" id="KW-1185">Reference proteome</keyword>
<dbReference type="EMBL" id="JARBDR010000246">
    <property type="protein sequence ID" value="KAJ8317681.1"/>
    <property type="molecule type" value="Genomic_DNA"/>
</dbReference>
<dbReference type="InterPro" id="IPR020894">
    <property type="entry name" value="Cadherin_CS"/>
</dbReference>
<evidence type="ECO:0000256" key="1">
    <source>
        <dbReference type="ARBA" id="ARBA00004370"/>
    </source>
</evidence>
<dbReference type="CDD" id="cd11304">
    <property type="entry name" value="Cadherin_repeat"/>
    <property type="match status" value="1"/>
</dbReference>
<evidence type="ECO:0000256" key="7">
    <source>
        <dbReference type="PROSITE-ProRule" id="PRU00043"/>
    </source>
</evidence>
<dbReference type="SUPFAM" id="SSF49313">
    <property type="entry name" value="Cadherin-like"/>
    <property type="match status" value="2"/>
</dbReference>
<evidence type="ECO:0000313" key="9">
    <source>
        <dbReference type="EMBL" id="KAJ8317681.1"/>
    </source>
</evidence>
<dbReference type="InterPro" id="IPR015919">
    <property type="entry name" value="Cadherin-like_sf"/>
</dbReference>
<evidence type="ECO:0000256" key="3">
    <source>
        <dbReference type="ARBA" id="ARBA00022737"/>
    </source>
</evidence>
<dbReference type="PROSITE" id="PS00232">
    <property type="entry name" value="CADHERIN_1"/>
    <property type="match status" value="1"/>
</dbReference>
<evidence type="ECO:0000313" key="10">
    <source>
        <dbReference type="Proteomes" id="UP001217089"/>
    </source>
</evidence>